<evidence type="ECO:0000313" key="9">
    <source>
        <dbReference type="EMBL" id="MBW3366967.1"/>
    </source>
</evidence>
<evidence type="ECO:0000256" key="6">
    <source>
        <dbReference type="ARBA" id="ARBA00022833"/>
    </source>
</evidence>
<evidence type="ECO:0000256" key="5">
    <source>
        <dbReference type="ARBA" id="ARBA00022801"/>
    </source>
</evidence>
<dbReference type="InterPro" id="IPR007484">
    <property type="entry name" value="Peptidase_M28"/>
</dbReference>
<gene>
    <name evidence="9" type="ORF">KYK27_18055</name>
</gene>
<dbReference type="PANTHER" id="PTHR12147:SF56">
    <property type="entry name" value="AMINOPEPTIDASE YDR415C-RELATED"/>
    <property type="match status" value="1"/>
</dbReference>
<name>A0ABS6XG41_9BACT</name>
<feature type="region of interest" description="Disordered" evidence="7">
    <location>
        <begin position="25"/>
        <end position="47"/>
    </location>
</feature>
<evidence type="ECO:0000256" key="2">
    <source>
        <dbReference type="ARBA" id="ARBA00022670"/>
    </source>
</evidence>
<dbReference type="Pfam" id="PF04389">
    <property type="entry name" value="Peptidase_M28"/>
    <property type="match status" value="1"/>
</dbReference>
<dbReference type="CDD" id="cd05660">
    <property type="entry name" value="M28_like_PA"/>
    <property type="match status" value="1"/>
</dbReference>
<evidence type="ECO:0000256" key="1">
    <source>
        <dbReference type="ARBA" id="ARBA00022438"/>
    </source>
</evidence>
<dbReference type="EMBL" id="JAHWXQ010000009">
    <property type="protein sequence ID" value="MBW3366967.1"/>
    <property type="molecule type" value="Genomic_DNA"/>
</dbReference>
<protein>
    <submittedName>
        <fullName evidence="9">M20/M25/M40 family metallo-hydrolase</fullName>
    </submittedName>
</protein>
<organism evidence="9 10">
    <name type="scientific">Pontibacter populi</name>
    <dbReference type="NCBI Taxonomy" id="890055"/>
    <lineage>
        <taxon>Bacteria</taxon>
        <taxon>Pseudomonadati</taxon>
        <taxon>Bacteroidota</taxon>
        <taxon>Cytophagia</taxon>
        <taxon>Cytophagales</taxon>
        <taxon>Hymenobacteraceae</taxon>
        <taxon>Pontibacter</taxon>
    </lineage>
</organism>
<keyword evidence="5" id="KW-0378">Hydrolase</keyword>
<keyword evidence="10" id="KW-1185">Reference proteome</keyword>
<keyword evidence="1" id="KW-0031">Aminopeptidase</keyword>
<keyword evidence="4" id="KW-0732">Signal</keyword>
<dbReference type="Proteomes" id="UP000774935">
    <property type="component" value="Unassembled WGS sequence"/>
</dbReference>
<reference evidence="9 10" key="1">
    <citation type="submission" date="2021-07" db="EMBL/GenBank/DDBJ databases">
        <authorList>
            <person name="Kim M.K."/>
        </authorList>
    </citation>
    <scope>NUCLEOTIDE SEQUENCE [LARGE SCALE GENOMIC DNA]</scope>
    <source>
        <strain evidence="9 10">HLY7-15</strain>
    </source>
</reference>
<dbReference type="Gene3D" id="3.40.630.10">
    <property type="entry name" value="Zn peptidases"/>
    <property type="match status" value="2"/>
</dbReference>
<accession>A0ABS6XG41</accession>
<dbReference type="InterPro" id="IPR046450">
    <property type="entry name" value="PA_dom_sf"/>
</dbReference>
<dbReference type="InterPro" id="IPR045175">
    <property type="entry name" value="M28_fam"/>
</dbReference>
<dbReference type="RefSeq" id="WP_199111711.1">
    <property type="nucleotide sequence ID" value="NZ_JAHWXQ010000009.1"/>
</dbReference>
<evidence type="ECO:0000256" key="4">
    <source>
        <dbReference type="ARBA" id="ARBA00022729"/>
    </source>
</evidence>
<evidence type="ECO:0000259" key="8">
    <source>
        <dbReference type="Pfam" id="PF04389"/>
    </source>
</evidence>
<feature type="domain" description="Peptidase M28" evidence="8">
    <location>
        <begin position="328"/>
        <end position="543"/>
    </location>
</feature>
<sequence length="591" mass="65734">MRKTILFSLLIGSIAFSCNENSRQVAEEKETETSTETQTQVLPDSANLSPALQSINTTDILNHTKVLASDAFEGRGPGTRGEDSTVNYLTRQFRKMGLKPGNPNGTYVQEVPMFGFTATPKASFTAGGKTINLNFPTDYVAVSRRFVPTVEVNNSDMVFVGYGIVAPEYGWDDYKGLDVKGKTIVMLINDPPVPSSADKSKLDSTMFGGKAMTYYGRWTYKYEIAAQKGAAAAIIIHETEPASYPYEVVSGSWSRENFDISNPNKNMDKAAVEAWITREKAKQLFTAAGKNFEQLKASAAKKDFKPVALGAKANFTIKNKLREIKSKNVVAKLEGSDPQLKDEYIVYTAHWDHLGKDPNLKGDQIYNGALDNASGTAGLLELAEAYTKLEQKPKRSILFLAVTAEEKGLLGSKYYAENPLYPLNKTLANINMDVLNAYGPTEDVIVIGYGNSELEDILAQEAKLQNRRIVPETSPEKGSYYRSDHFEFAKKGVPALYAKSGDKAINQPADYVQKWQDKYTTDDYHKLTDEVRPEWNLDGAVEDLRLFFRVGYTIANTTDYPEWKEGSEFKARRDKMLSQPTDTTKAEGVEM</sequence>
<evidence type="ECO:0000256" key="7">
    <source>
        <dbReference type="SAM" id="MobiDB-lite"/>
    </source>
</evidence>
<feature type="region of interest" description="Disordered" evidence="7">
    <location>
        <begin position="572"/>
        <end position="591"/>
    </location>
</feature>
<proteinExistence type="predicted"/>
<keyword evidence="3" id="KW-0479">Metal-binding</keyword>
<dbReference type="SUPFAM" id="SSF52025">
    <property type="entry name" value="PA domain"/>
    <property type="match status" value="1"/>
</dbReference>
<keyword evidence="6" id="KW-0862">Zinc</keyword>
<comment type="caution">
    <text evidence="9">The sequence shown here is derived from an EMBL/GenBank/DDBJ whole genome shotgun (WGS) entry which is preliminary data.</text>
</comment>
<evidence type="ECO:0000313" key="10">
    <source>
        <dbReference type="Proteomes" id="UP000774935"/>
    </source>
</evidence>
<keyword evidence="2" id="KW-0645">Protease</keyword>
<dbReference type="PANTHER" id="PTHR12147">
    <property type="entry name" value="METALLOPEPTIDASE M28 FAMILY MEMBER"/>
    <property type="match status" value="1"/>
</dbReference>
<evidence type="ECO:0000256" key="3">
    <source>
        <dbReference type="ARBA" id="ARBA00022723"/>
    </source>
</evidence>
<dbReference type="SUPFAM" id="SSF53187">
    <property type="entry name" value="Zn-dependent exopeptidases"/>
    <property type="match status" value="1"/>
</dbReference>
<dbReference type="PROSITE" id="PS51257">
    <property type="entry name" value="PROKAR_LIPOPROTEIN"/>
    <property type="match status" value="1"/>
</dbReference>